<dbReference type="AlphaFoldDB" id="A0A1M6QPG5"/>
<sequence>MLQLFSIITALAGFIATLTLPLSAEVKKESKPIEHQLTGRITIQGATDIVDGKQLPGEQIVYGADLSCTEYFKYTVTEKSKFVNMVDGVKTSYQSDTITVKLGPINYSTLLLISAPIICQAVPHRTTIQPLANNAKQLNARDVLHMGANRGIVKKTTATHQLTSPEGHKITITVDLLPLKFPANKTLFTKIHSPK</sequence>
<dbReference type="STRING" id="1123071.SAMN02745181_3465"/>
<keyword evidence="2" id="KW-1185">Reference proteome</keyword>
<gene>
    <name evidence="1" type="ORF">SAMN02745181_3465</name>
</gene>
<organism evidence="1 2">
    <name type="scientific">Rubritalea squalenifaciens DSM 18772</name>
    <dbReference type="NCBI Taxonomy" id="1123071"/>
    <lineage>
        <taxon>Bacteria</taxon>
        <taxon>Pseudomonadati</taxon>
        <taxon>Verrucomicrobiota</taxon>
        <taxon>Verrucomicrobiia</taxon>
        <taxon>Verrucomicrobiales</taxon>
        <taxon>Rubritaleaceae</taxon>
        <taxon>Rubritalea</taxon>
    </lineage>
</organism>
<accession>A0A1M6QPG5</accession>
<dbReference type="Proteomes" id="UP000184510">
    <property type="component" value="Unassembled WGS sequence"/>
</dbReference>
<evidence type="ECO:0000313" key="1">
    <source>
        <dbReference type="EMBL" id="SHK22151.1"/>
    </source>
</evidence>
<dbReference type="EMBL" id="FQYR01000006">
    <property type="protein sequence ID" value="SHK22151.1"/>
    <property type="molecule type" value="Genomic_DNA"/>
</dbReference>
<dbReference type="InParanoid" id="A0A1M6QPG5"/>
<evidence type="ECO:0000313" key="2">
    <source>
        <dbReference type="Proteomes" id="UP000184510"/>
    </source>
</evidence>
<dbReference type="RefSeq" id="WP_143185018.1">
    <property type="nucleotide sequence ID" value="NZ_FQYR01000006.1"/>
</dbReference>
<proteinExistence type="predicted"/>
<name>A0A1M6QPG5_9BACT</name>
<reference evidence="1 2" key="1">
    <citation type="submission" date="2016-11" db="EMBL/GenBank/DDBJ databases">
        <authorList>
            <person name="Jaros S."/>
            <person name="Januszkiewicz K."/>
            <person name="Wedrychowicz H."/>
        </authorList>
    </citation>
    <scope>NUCLEOTIDE SEQUENCE [LARGE SCALE GENOMIC DNA]</scope>
    <source>
        <strain evidence="1 2">DSM 18772</strain>
    </source>
</reference>
<protein>
    <submittedName>
        <fullName evidence="1">Uncharacterized protein</fullName>
    </submittedName>
</protein>